<comment type="caution">
    <text evidence="3">The sequence shown here is derived from an EMBL/GenBank/DDBJ whole genome shotgun (WGS) entry which is preliminary data.</text>
</comment>
<keyword evidence="2" id="KW-0732">Signal</keyword>
<dbReference type="RefSeq" id="WP_135445936.1">
    <property type="nucleotide sequence ID" value="NZ_SRLE01000012.1"/>
</dbReference>
<dbReference type="Proteomes" id="UP000298050">
    <property type="component" value="Unassembled WGS sequence"/>
</dbReference>
<accession>A0A4Z0LX17</accession>
<dbReference type="AlphaFoldDB" id="A0A4Z0LX17"/>
<feature type="chain" id="PRO_5021376656" description="PEP-CTERM sorting domain-containing protein" evidence="2">
    <location>
        <begin position="23"/>
        <end position="187"/>
    </location>
</feature>
<gene>
    <name evidence="3" type="ORF">E4634_17430</name>
</gene>
<evidence type="ECO:0000313" key="4">
    <source>
        <dbReference type="Proteomes" id="UP000298050"/>
    </source>
</evidence>
<proteinExistence type="predicted"/>
<feature type="transmembrane region" description="Helical" evidence="1">
    <location>
        <begin position="160"/>
        <end position="181"/>
    </location>
</feature>
<keyword evidence="1" id="KW-0812">Transmembrane</keyword>
<keyword evidence="1" id="KW-0472">Membrane</keyword>
<evidence type="ECO:0000256" key="1">
    <source>
        <dbReference type="SAM" id="Phobius"/>
    </source>
</evidence>
<reference evidence="3 4" key="1">
    <citation type="submission" date="2019-04" db="EMBL/GenBank/DDBJ databases">
        <title>Taxonomy of novel Haliea sp. from mangrove soil of West Coast of India.</title>
        <authorList>
            <person name="Verma A."/>
            <person name="Kumar P."/>
            <person name="Krishnamurthi S."/>
        </authorList>
    </citation>
    <scope>NUCLEOTIDE SEQUENCE [LARGE SCALE GENOMIC DNA]</scope>
    <source>
        <strain evidence="3 4">SAOS-164</strain>
    </source>
</reference>
<keyword evidence="4" id="KW-1185">Reference proteome</keyword>
<sequence length="187" mass="18286">MKKLASMALAISLGAGGSTAMAQAVTASYGGGTVGAGTSTTVGSGTGNLSGDMLTISYTETRSVTAPIVAVVEISGSASFDFSGPASGTFTDATCTPVSGFDVCPFLTLGTPKAYDSVTGTWDSFTTVSIDTTAGTATTTLDWSVAAAPVPPTPGPVDAVAVPALPLAGLGLLIAGMLGLGGRRLRK</sequence>
<feature type="signal peptide" evidence="2">
    <location>
        <begin position="1"/>
        <end position="22"/>
    </location>
</feature>
<evidence type="ECO:0000313" key="3">
    <source>
        <dbReference type="EMBL" id="TGD71892.1"/>
    </source>
</evidence>
<evidence type="ECO:0008006" key="5">
    <source>
        <dbReference type="Google" id="ProtNLM"/>
    </source>
</evidence>
<name>A0A4Z0LX17_9GAMM</name>
<dbReference type="EMBL" id="SRLE01000012">
    <property type="protein sequence ID" value="TGD71892.1"/>
    <property type="molecule type" value="Genomic_DNA"/>
</dbReference>
<evidence type="ECO:0000256" key="2">
    <source>
        <dbReference type="SAM" id="SignalP"/>
    </source>
</evidence>
<protein>
    <recommendedName>
        <fullName evidence="5">PEP-CTERM sorting domain-containing protein</fullName>
    </recommendedName>
</protein>
<keyword evidence="1" id="KW-1133">Transmembrane helix</keyword>
<organism evidence="3 4">
    <name type="scientific">Mangrovimicrobium sediminis</name>
    <dbReference type="NCBI Taxonomy" id="2562682"/>
    <lineage>
        <taxon>Bacteria</taxon>
        <taxon>Pseudomonadati</taxon>
        <taxon>Pseudomonadota</taxon>
        <taxon>Gammaproteobacteria</taxon>
        <taxon>Cellvibrionales</taxon>
        <taxon>Halieaceae</taxon>
        <taxon>Mangrovimicrobium</taxon>
    </lineage>
</organism>